<evidence type="ECO:0000313" key="1">
    <source>
        <dbReference type="EMBL" id="SHI54752.1"/>
    </source>
</evidence>
<accession>A0A1M6C151</accession>
<evidence type="ECO:0008006" key="3">
    <source>
        <dbReference type="Google" id="ProtNLM"/>
    </source>
</evidence>
<name>A0A1M6C151_9BACT</name>
<dbReference type="AlphaFoldDB" id="A0A1M6C151"/>
<evidence type="ECO:0000313" key="2">
    <source>
        <dbReference type="Proteomes" id="UP000184510"/>
    </source>
</evidence>
<dbReference type="Proteomes" id="UP000184510">
    <property type="component" value="Unassembled WGS sequence"/>
</dbReference>
<dbReference type="PROSITE" id="PS51257">
    <property type="entry name" value="PROKAR_LIPOPROTEIN"/>
    <property type="match status" value="1"/>
</dbReference>
<proteinExistence type="predicted"/>
<gene>
    <name evidence="1" type="ORF">SAMN02745181_0361</name>
</gene>
<protein>
    <recommendedName>
        <fullName evidence="3">Lipoprotein</fullName>
    </recommendedName>
</protein>
<sequence>MKAILLLLSLPLLLACKQRQTLGDVEPPAEDPDTAIAESPAKPRNKSIIGIWRPLLEKPSDNVVIYTFKEDSTVELITVSEGKDYSLSKDKWKKVDAFVYDGIAEIPLRSEVRQVAKEPPNLKNVRRANAVAYELGGMLFIHDLDDDTLTVDHDCYVNVYHRLEEVRSE</sequence>
<dbReference type="STRING" id="1123071.SAMN02745181_0361"/>
<reference evidence="1 2" key="1">
    <citation type="submission" date="2016-11" db="EMBL/GenBank/DDBJ databases">
        <authorList>
            <person name="Jaros S."/>
            <person name="Januszkiewicz K."/>
            <person name="Wedrychowicz H."/>
        </authorList>
    </citation>
    <scope>NUCLEOTIDE SEQUENCE [LARGE SCALE GENOMIC DNA]</scope>
    <source>
        <strain evidence="1 2">DSM 18772</strain>
    </source>
</reference>
<keyword evidence="2" id="KW-1185">Reference proteome</keyword>
<dbReference type="InParanoid" id="A0A1M6C151"/>
<dbReference type="RefSeq" id="WP_143157791.1">
    <property type="nucleotide sequence ID" value="NZ_FQYR01000002.1"/>
</dbReference>
<dbReference type="EMBL" id="FQYR01000002">
    <property type="protein sequence ID" value="SHI54752.1"/>
    <property type="molecule type" value="Genomic_DNA"/>
</dbReference>
<organism evidence="1 2">
    <name type="scientific">Rubritalea squalenifaciens DSM 18772</name>
    <dbReference type="NCBI Taxonomy" id="1123071"/>
    <lineage>
        <taxon>Bacteria</taxon>
        <taxon>Pseudomonadati</taxon>
        <taxon>Verrucomicrobiota</taxon>
        <taxon>Verrucomicrobiia</taxon>
        <taxon>Verrucomicrobiales</taxon>
        <taxon>Rubritaleaceae</taxon>
        <taxon>Rubritalea</taxon>
    </lineage>
</organism>